<dbReference type="RefSeq" id="WP_143012284.1">
    <property type="nucleotide sequence ID" value="NZ_FNHS01000011.1"/>
</dbReference>
<dbReference type="InterPro" id="IPR010998">
    <property type="entry name" value="Integrase_recombinase_N"/>
</dbReference>
<feature type="region of interest" description="Disordered" evidence="5">
    <location>
        <begin position="77"/>
        <end position="114"/>
    </location>
</feature>
<keyword evidence="2" id="KW-0229">DNA integration</keyword>
<dbReference type="Pfam" id="PF20172">
    <property type="entry name" value="DUF6538"/>
    <property type="match status" value="1"/>
</dbReference>
<dbReference type="GO" id="GO:0003677">
    <property type="term" value="F:DNA binding"/>
    <property type="evidence" value="ECO:0007669"/>
    <property type="project" value="UniProtKB-KW"/>
</dbReference>
<dbReference type="InterPro" id="IPR013762">
    <property type="entry name" value="Integrase-like_cat_sf"/>
</dbReference>
<dbReference type="Gene3D" id="1.10.443.10">
    <property type="entry name" value="Intergrase catalytic core"/>
    <property type="match status" value="1"/>
</dbReference>
<dbReference type="AlphaFoldDB" id="A0A1H0E0R2"/>
<evidence type="ECO:0000256" key="1">
    <source>
        <dbReference type="ARBA" id="ARBA00008857"/>
    </source>
</evidence>
<sequence length="441" mass="48697">MPMPFARPWRHPKTGMYWFRRRVPRELQPLLGRCEERRTLGTKEPALARTRYLQAAVEIDERWGLLRRSAAALAALAPPESATVSGTEAPSRRHRSDCRSFRSGSDQVAPASSSIPAVPSALAGSVPWRPTFEAYAAEAKLAPSTIKRWAGVLTALEDTLGTDDLALITRGDLIAWKRDLLAAGRNPRTIRDAHIAATKALMNWAVANGRLDMNPAAGVVVTVPNKPRLRDRDFTDGEAMKVLRASFGPHDVRLSREHAAARRWIPWLCAYGGARVNEMTQLRGRDVHQDGAVWVIRITPEAGSVKTGRWRDVPLHPHLVEQGFVNFALGCGSGPLFYDPARGRNGQAAHPIYKKVGERLAAWVRAIGVVDPGVDPNHGWRHRFKTVGRRVGIDPGVLDAIQGHAPRTEGEHYGRYPIEATFAAICRMPRYDIAAGSNDHL</sequence>
<dbReference type="Gene3D" id="1.10.150.130">
    <property type="match status" value="1"/>
</dbReference>
<name>A0A1H0E0R2_9HYPH</name>
<dbReference type="STRING" id="582672.SAMN05216360_1116"/>
<evidence type="ECO:0000259" key="6">
    <source>
        <dbReference type="Pfam" id="PF20172"/>
    </source>
</evidence>
<dbReference type="PANTHER" id="PTHR30349">
    <property type="entry name" value="PHAGE INTEGRASE-RELATED"/>
    <property type="match status" value="1"/>
</dbReference>
<feature type="domain" description="DUF6538" evidence="6">
    <location>
        <begin position="13"/>
        <end position="68"/>
    </location>
</feature>
<dbReference type="EMBL" id="FNHS01000011">
    <property type="protein sequence ID" value="SDN75949.1"/>
    <property type="molecule type" value="Genomic_DNA"/>
</dbReference>
<gene>
    <name evidence="7" type="ORF">SAMN05216360_1116</name>
</gene>
<dbReference type="InterPro" id="IPR046668">
    <property type="entry name" value="DUF6538"/>
</dbReference>
<protein>
    <recommendedName>
        <fullName evidence="6">DUF6538 domain-containing protein</fullName>
    </recommendedName>
</protein>
<dbReference type="InterPro" id="IPR011010">
    <property type="entry name" value="DNA_brk_join_enz"/>
</dbReference>
<organism evidence="7 8">
    <name type="scientific">Methylobacterium phyllostachyos</name>
    <dbReference type="NCBI Taxonomy" id="582672"/>
    <lineage>
        <taxon>Bacteria</taxon>
        <taxon>Pseudomonadati</taxon>
        <taxon>Pseudomonadota</taxon>
        <taxon>Alphaproteobacteria</taxon>
        <taxon>Hyphomicrobiales</taxon>
        <taxon>Methylobacteriaceae</taxon>
        <taxon>Methylobacterium</taxon>
    </lineage>
</organism>
<reference evidence="8" key="1">
    <citation type="submission" date="2016-10" db="EMBL/GenBank/DDBJ databases">
        <authorList>
            <person name="Varghese N."/>
            <person name="Submissions S."/>
        </authorList>
    </citation>
    <scope>NUCLEOTIDE SEQUENCE [LARGE SCALE GENOMIC DNA]</scope>
    <source>
        <strain evidence="8">BL47</strain>
    </source>
</reference>
<evidence type="ECO:0000256" key="2">
    <source>
        <dbReference type="ARBA" id="ARBA00022908"/>
    </source>
</evidence>
<dbReference type="GO" id="GO:0015074">
    <property type="term" value="P:DNA integration"/>
    <property type="evidence" value="ECO:0007669"/>
    <property type="project" value="UniProtKB-KW"/>
</dbReference>
<evidence type="ECO:0000313" key="8">
    <source>
        <dbReference type="Proteomes" id="UP000198704"/>
    </source>
</evidence>
<keyword evidence="8" id="KW-1185">Reference proteome</keyword>
<evidence type="ECO:0000256" key="5">
    <source>
        <dbReference type="SAM" id="MobiDB-lite"/>
    </source>
</evidence>
<keyword evidence="4" id="KW-0233">DNA recombination</keyword>
<evidence type="ECO:0000256" key="3">
    <source>
        <dbReference type="ARBA" id="ARBA00023125"/>
    </source>
</evidence>
<accession>A0A1H0E0R2</accession>
<dbReference type="InterPro" id="IPR050090">
    <property type="entry name" value="Tyrosine_recombinase_XerCD"/>
</dbReference>
<dbReference type="GO" id="GO:0006310">
    <property type="term" value="P:DNA recombination"/>
    <property type="evidence" value="ECO:0007669"/>
    <property type="project" value="UniProtKB-KW"/>
</dbReference>
<evidence type="ECO:0000256" key="4">
    <source>
        <dbReference type="ARBA" id="ARBA00023172"/>
    </source>
</evidence>
<evidence type="ECO:0000313" key="7">
    <source>
        <dbReference type="EMBL" id="SDN75949.1"/>
    </source>
</evidence>
<proteinExistence type="inferred from homology"/>
<dbReference type="Proteomes" id="UP000198704">
    <property type="component" value="Unassembled WGS sequence"/>
</dbReference>
<dbReference type="PANTHER" id="PTHR30349:SF41">
    <property type="entry name" value="INTEGRASE_RECOMBINASE PROTEIN MJ0367-RELATED"/>
    <property type="match status" value="1"/>
</dbReference>
<comment type="similarity">
    <text evidence="1">Belongs to the 'phage' integrase family.</text>
</comment>
<keyword evidence="3" id="KW-0238">DNA-binding</keyword>
<dbReference type="SUPFAM" id="SSF56349">
    <property type="entry name" value="DNA breaking-rejoining enzymes"/>
    <property type="match status" value="1"/>
</dbReference>
<dbReference type="OrthoDB" id="9784724at2"/>